<evidence type="ECO:0000256" key="10">
    <source>
        <dbReference type="ARBA" id="ARBA00023242"/>
    </source>
</evidence>
<feature type="transmembrane region" description="Helical" evidence="12">
    <location>
        <begin position="1124"/>
        <end position="1145"/>
    </location>
</feature>
<dbReference type="Gene3D" id="4.10.240.10">
    <property type="entry name" value="Zn(2)-C6 fungal-type DNA-binding domain"/>
    <property type="match status" value="1"/>
</dbReference>
<keyword evidence="5 12" id="KW-1133">Transmembrane helix</keyword>
<evidence type="ECO:0000256" key="8">
    <source>
        <dbReference type="ARBA" id="ARBA00023136"/>
    </source>
</evidence>
<feature type="domain" description="Zn(2)-C6 fungal-type" evidence="13">
    <location>
        <begin position="38"/>
        <end position="67"/>
    </location>
</feature>
<dbReference type="InterPro" id="IPR011701">
    <property type="entry name" value="MFS"/>
</dbReference>
<dbReference type="GO" id="GO:0003677">
    <property type="term" value="F:DNA binding"/>
    <property type="evidence" value="ECO:0007669"/>
    <property type="project" value="UniProtKB-KW"/>
</dbReference>
<evidence type="ECO:0000256" key="12">
    <source>
        <dbReference type="SAM" id="Phobius"/>
    </source>
</evidence>
<dbReference type="FunFam" id="1.20.1250.20:FF:000013">
    <property type="entry name" value="MFS general substrate transporter"/>
    <property type="match status" value="1"/>
</dbReference>
<feature type="transmembrane region" description="Helical" evidence="12">
    <location>
        <begin position="821"/>
        <end position="844"/>
    </location>
</feature>
<dbReference type="SMART" id="SM00906">
    <property type="entry name" value="Fungal_trans"/>
    <property type="match status" value="1"/>
</dbReference>
<feature type="region of interest" description="Disordered" evidence="11">
    <location>
        <begin position="105"/>
        <end position="139"/>
    </location>
</feature>
<dbReference type="Pfam" id="PF04082">
    <property type="entry name" value="Fungal_trans"/>
    <property type="match status" value="1"/>
</dbReference>
<comment type="subcellular location">
    <subcellularLocation>
        <location evidence="1">Membrane</location>
        <topology evidence="1">Multi-pass membrane protein</topology>
    </subcellularLocation>
</comment>
<dbReference type="STRING" id="28573.A0A0U1LXQ4"/>
<evidence type="ECO:0000256" key="6">
    <source>
        <dbReference type="ARBA" id="ARBA00023015"/>
    </source>
</evidence>
<keyword evidence="16" id="KW-1185">Reference proteome</keyword>
<organism evidence="15 16">
    <name type="scientific">Talaromyces islandicus</name>
    <name type="common">Penicillium islandicum</name>
    <dbReference type="NCBI Taxonomy" id="28573"/>
    <lineage>
        <taxon>Eukaryota</taxon>
        <taxon>Fungi</taxon>
        <taxon>Dikarya</taxon>
        <taxon>Ascomycota</taxon>
        <taxon>Pezizomycotina</taxon>
        <taxon>Eurotiomycetes</taxon>
        <taxon>Eurotiomycetidae</taxon>
        <taxon>Eurotiales</taxon>
        <taxon>Trichocomaceae</taxon>
        <taxon>Talaromyces</taxon>
        <taxon>Talaromyces sect. Islandici</taxon>
    </lineage>
</organism>
<feature type="domain" description="Major facilitator superfamily (MFS) profile" evidence="14">
    <location>
        <begin position="730"/>
        <end position="1152"/>
    </location>
</feature>
<keyword evidence="4" id="KW-0479">Metal-binding</keyword>
<dbReference type="Pfam" id="PF07690">
    <property type="entry name" value="MFS_1"/>
    <property type="match status" value="1"/>
</dbReference>
<keyword evidence="7" id="KW-0238">DNA-binding</keyword>
<keyword evidence="6" id="KW-0805">Transcription regulation</keyword>
<reference evidence="15 16" key="1">
    <citation type="submission" date="2015-04" db="EMBL/GenBank/DDBJ databases">
        <authorList>
            <person name="Syromyatnikov M.Y."/>
            <person name="Popov V.N."/>
        </authorList>
    </citation>
    <scope>NUCLEOTIDE SEQUENCE [LARGE SCALE GENOMIC DNA]</scope>
    <source>
        <strain evidence="15">WF-38-12</strain>
    </source>
</reference>
<evidence type="ECO:0000256" key="9">
    <source>
        <dbReference type="ARBA" id="ARBA00023163"/>
    </source>
</evidence>
<dbReference type="SUPFAM" id="SSF103473">
    <property type="entry name" value="MFS general substrate transporter"/>
    <property type="match status" value="1"/>
</dbReference>
<dbReference type="GO" id="GO:0016020">
    <property type="term" value="C:membrane"/>
    <property type="evidence" value="ECO:0007669"/>
    <property type="project" value="UniProtKB-SubCell"/>
</dbReference>
<dbReference type="EMBL" id="CVMT01000004">
    <property type="protein sequence ID" value="CRG88144.1"/>
    <property type="molecule type" value="Genomic_DNA"/>
</dbReference>
<evidence type="ECO:0000256" key="7">
    <source>
        <dbReference type="ARBA" id="ARBA00023125"/>
    </source>
</evidence>
<dbReference type="InterPro" id="IPR020846">
    <property type="entry name" value="MFS_dom"/>
</dbReference>
<dbReference type="PROSITE" id="PS50850">
    <property type="entry name" value="MFS"/>
    <property type="match status" value="1"/>
</dbReference>
<sequence>MTRLLSPQTDIRPELQRLPPNKRRGKVPASNRRRVVCACNSCNVRRIKCSGGRPCEACTRHSRECIYPAAGERVYVSKDEFESLKTECAILRRCLEESVPSPAQRESLIRKWSEPMSQSPVEKGEDDHENRDDHDDLPHGRVLRYSDNYARFHGASAGGVWIDQLRSLVCLLDTKTASPSPFGSHLGRIHTYDSRPIATNQVEPLELPRFHDITGLLSAFWGYTEDRNTPYGCGGIYFWGNLHEVLRHAADSVNGTPTTGLCLLNATLALACQFDCFPAQKGEHNPGETYFARAKMLLGNVLCNATTTTMQALTFMSYYLLGTGRRDTAYTYICAAMRIAILHGFHEGWVSNEKQRREFWNMFILDRWVSCLTGRPSSIKNESLSIGLPEKIAGRDDDLPPPDGLRAHVKLALIMGDVTSKIYGANSGKHGIENIVSHINECLARLTDWADSLPPSLRLTMSPSAENPNKIILHLIYNQLVLLCTRPLLFLAVKTRLSYYLVDSTIKQRLQFPDCLVRKCVDAARQNASLISGLMESRPAVMMLTLRYHYSFNAATVLELALLLPQHGQTEDIQLIESLLEDLKNPGQSENECSLDCAKMVAEFYAVVERLRNLTLMSSDSPDSTHPSSLSSDGQTTPITSSRVLSAVELSSTYLPEITLRPDDPKRGSLWQAQDKHSLVMSILVSKVTSVLADTGKRNRDHVTDGFVTFSDDEEKRYNRAVNRKLDLVMLPFLSFLYLFSGLDRGNIGNAETQGFAMDIGASDDDFNLAASLFFIPFVLFQPISTAVGRQVGAKHWIPIIMVCWGITTVSHAFITGSGALITVRLLIGVFEAGFFPTVCFYLSTFYTRFDLGLRLALFYGNYAVAGAFSGALAYGIFQIEGALKGWQYLFIIEGALTCLVGIIAWFWMPSGPGSAWFLTRAQQKFVIMRVQRDNAKYIRHDLGKDGIELASDRLSKRDFVETAKDWKLWYALLCNICASVPPTAFSVFLPLVVKGMGYTSLNANLMTVPPYVCGALGLYLFAFSSDRYHERGYHIVVGLFICLIGLIVLVTVSNNGGKYTGLCILLFGSYTSAPLLIAWLSGNTPEPGKRSLVIGVNGCGNLAGVIGAQLYRQRYAPRFLIPFYVTLGFVFFSMIGFLSYRFVLRAVNRDKARKVRGWTEEQIENERTTLERYADKKFTFVYGL</sequence>
<dbReference type="Proteomes" id="UP000054383">
    <property type="component" value="Unassembled WGS sequence"/>
</dbReference>
<protein>
    <submittedName>
        <fullName evidence="15">Putative transporter C1002,16c</fullName>
    </submittedName>
</protein>
<dbReference type="FunFam" id="1.20.1250.20:FF:000018">
    <property type="entry name" value="MFS transporter permease"/>
    <property type="match status" value="1"/>
</dbReference>
<evidence type="ECO:0000256" key="3">
    <source>
        <dbReference type="ARBA" id="ARBA00022692"/>
    </source>
</evidence>
<dbReference type="InterPro" id="IPR036259">
    <property type="entry name" value="MFS_trans_sf"/>
</dbReference>
<dbReference type="InterPro" id="IPR036864">
    <property type="entry name" value="Zn2-C6_fun-type_DNA-bd_sf"/>
</dbReference>
<feature type="region of interest" description="Disordered" evidence="11">
    <location>
        <begin position="618"/>
        <end position="638"/>
    </location>
</feature>
<evidence type="ECO:0000256" key="4">
    <source>
        <dbReference type="ARBA" id="ARBA00022723"/>
    </source>
</evidence>
<dbReference type="SUPFAM" id="SSF57701">
    <property type="entry name" value="Zn2/Cys6 DNA-binding domain"/>
    <property type="match status" value="1"/>
</dbReference>
<keyword evidence="8 12" id="KW-0472">Membrane</keyword>
<evidence type="ECO:0000259" key="14">
    <source>
        <dbReference type="PROSITE" id="PS50850"/>
    </source>
</evidence>
<dbReference type="InterPro" id="IPR007219">
    <property type="entry name" value="XnlR_reg_dom"/>
</dbReference>
<feature type="transmembrane region" description="Helical" evidence="12">
    <location>
        <begin position="726"/>
        <end position="743"/>
    </location>
</feature>
<proteinExistence type="predicted"/>
<dbReference type="GO" id="GO:0008270">
    <property type="term" value="F:zinc ion binding"/>
    <property type="evidence" value="ECO:0007669"/>
    <property type="project" value="InterPro"/>
</dbReference>
<dbReference type="CDD" id="cd12148">
    <property type="entry name" value="fungal_TF_MHR"/>
    <property type="match status" value="1"/>
</dbReference>
<keyword evidence="9" id="KW-0804">Transcription</keyword>
<keyword evidence="3 12" id="KW-0812">Transmembrane</keyword>
<feature type="transmembrane region" description="Helical" evidence="12">
    <location>
        <begin position="889"/>
        <end position="909"/>
    </location>
</feature>
<dbReference type="GO" id="GO:0006351">
    <property type="term" value="P:DNA-templated transcription"/>
    <property type="evidence" value="ECO:0007669"/>
    <property type="project" value="InterPro"/>
</dbReference>
<feature type="transmembrane region" description="Helical" evidence="12">
    <location>
        <begin position="1060"/>
        <end position="1081"/>
    </location>
</feature>
<evidence type="ECO:0000256" key="11">
    <source>
        <dbReference type="SAM" id="MobiDB-lite"/>
    </source>
</evidence>
<feature type="transmembrane region" description="Helical" evidence="12">
    <location>
        <begin position="1006"/>
        <end position="1024"/>
    </location>
</feature>
<dbReference type="PANTHER" id="PTHR43791:SF21">
    <property type="entry name" value="MAJOR FACILITATOR SUPERFAMILY (MFS) PROFILE DOMAIN-CONTAINING PROTEIN"/>
    <property type="match status" value="1"/>
</dbReference>
<dbReference type="GO" id="GO:0000981">
    <property type="term" value="F:DNA-binding transcription factor activity, RNA polymerase II-specific"/>
    <property type="evidence" value="ECO:0007669"/>
    <property type="project" value="InterPro"/>
</dbReference>
<evidence type="ECO:0000256" key="5">
    <source>
        <dbReference type="ARBA" id="ARBA00022989"/>
    </source>
</evidence>
<dbReference type="Pfam" id="PF00172">
    <property type="entry name" value="Zn_clus"/>
    <property type="match status" value="1"/>
</dbReference>
<evidence type="ECO:0000313" key="16">
    <source>
        <dbReference type="Proteomes" id="UP000054383"/>
    </source>
</evidence>
<dbReference type="CDD" id="cd00067">
    <property type="entry name" value="GAL4"/>
    <property type="match status" value="1"/>
</dbReference>
<dbReference type="OrthoDB" id="3548654at2759"/>
<dbReference type="InterPro" id="IPR001138">
    <property type="entry name" value="Zn2Cys6_DnaBD"/>
</dbReference>
<dbReference type="SMART" id="SM00066">
    <property type="entry name" value="GAL4"/>
    <property type="match status" value="1"/>
</dbReference>
<evidence type="ECO:0000259" key="13">
    <source>
        <dbReference type="PROSITE" id="PS50048"/>
    </source>
</evidence>
<dbReference type="GO" id="GO:0022857">
    <property type="term" value="F:transmembrane transporter activity"/>
    <property type="evidence" value="ECO:0007669"/>
    <property type="project" value="InterPro"/>
</dbReference>
<dbReference type="Gene3D" id="1.20.1250.20">
    <property type="entry name" value="MFS general substrate transporter like domains"/>
    <property type="match status" value="2"/>
</dbReference>
<evidence type="ECO:0000313" key="15">
    <source>
        <dbReference type="EMBL" id="CRG88144.1"/>
    </source>
</evidence>
<evidence type="ECO:0000256" key="1">
    <source>
        <dbReference type="ARBA" id="ARBA00004141"/>
    </source>
</evidence>
<keyword evidence="2" id="KW-0813">Transport</keyword>
<name>A0A0U1LXQ4_TALIS</name>
<dbReference type="PANTHER" id="PTHR43791">
    <property type="entry name" value="PERMEASE-RELATED"/>
    <property type="match status" value="1"/>
</dbReference>
<feature type="transmembrane region" description="Helical" evidence="12">
    <location>
        <begin position="1036"/>
        <end position="1054"/>
    </location>
</feature>
<accession>A0A0U1LXQ4</accession>
<feature type="transmembrane region" description="Helical" evidence="12">
    <location>
        <begin position="797"/>
        <end position="815"/>
    </location>
</feature>
<keyword evidence="10" id="KW-0539">Nucleus</keyword>
<feature type="compositionally biased region" description="Low complexity" evidence="11">
    <location>
        <begin position="618"/>
        <end position="633"/>
    </location>
</feature>
<dbReference type="AlphaFoldDB" id="A0A0U1LXQ4"/>
<feature type="transmembrane region" description="Helical" evidence="12">
    <location>
        <begin position="767"/>
        <end position="785"/>
    </location>
</feature>
<evidence type="ECO:0000256" key="2">
    <source>
        <dbReference type="ARBA" id="ARBA00022448"/>
    </source>
</evidence>
<gene>
    <name evidence="15" type="ORF">PISL3812_05171</name>
</gene>
<dbReference type="PROSITE" id="PS50048">
    <property type="entry name" value="ZN2_CY6_FUNGAL_2"/>
    <property type="match status" value="1"/>
</dbReference>
<feature type="transmembrane region" description="Helical" evidence="12">
    <location>
        <begin position="856"/>
        <end position="877"/>
    </location>
</feature>
<feature type="transmembrane region" description="Helical" evidence="12">
    <location>
        <begin position="969"/>
        <end position="994"/>
    </location>
</feature>
<feature type="compositionally biased region" description="Basic and acidic residues" evidence="11">
    <location>
        <begin position="122"/>
        <end position="139"/>
    </location>
</feature>